<evidence type="ECO:0000256" key="1">
    <source>
        <dbReference type="SAM" id="Phobius"/>
    </source>
</evidence>
<dbReference type="EMBL" id="VLPL01000001">
    <property type="protein sequence ID" value="TSJ47812.1"/>
    <property type="molecule type" value="Genomic_DNA"/>
</dbReference>
<feature type="transmembrane region" description="Helical" evidence="1">
    <location>
        <begin position="6"/>
        <end position="23"/>
    </location>
</feature>
<organism evidence="2 3">
    <name type="scientific">Fluviicola chungangensis</name>
    <dbReference type="NCBI Taxonomy" id="2597671"/>
    <lineage>
        <taxon>Bacteria</taxon>
        <taxon>Pseudomonadati</taxon>
        <taxon>Bacteroidota</taxon>
        <taxon>Flavobacteriia</taxon>
        <taxon>Flavobacteriales</taxon>
        <taxon>Crocinitomicaceae</taxon>
        <taxon>Fluviicola</taxon>
    </lineage>
</organism>
<reference evidence="2 3" key="1">
    <citation type="submission" date="2019-07" db="EMBL/GenBank/DDBJ databases">
        <authorList>
            <person name="Huq M.A."/>
        </authorList>
    </citation>
    <scope>NUCLEOTIDE SEQUENCE [LARGE SCALE GENOMIC DNA]</scope>
    <source>
        <strain evidence="2 3">MAH-3</strain>
    </source>
</reference>
<evidence type="ECO:0000313" key="3">
    <source>
        <dbReference type="Proteomes" id="UP000316008"/>
    </source>
</evidence>
<name>A0A556N6L1_9FLAO</name>
<keyword evidence="1" id="KW-1133">Transmembrane helix</keyword>
<gene>
    <name evidence="2" type="ORF">FO442_01400</name>
</gene>
<evidence type="ECO:0000313" key="2">
    <source>
        <dbReference type="EMBL" id="TSJ47812.1"/>
    </source>
</evidence>
<accession>A0A556N6L1</accession>
<protein>
    <submittedName>
        <fullName evidence="2">Uncharacterized protein</fullName>
    </submittedName>
</protein>
<feature type="transmembrane region" description="Helical" evidence="1">
    <location>
        <begin position="43"/>
        <end position="63"/>
    </location>
</feature>
<keyword evidence="1" id="KW-0472">Membrane</keyword>
<proteinExistence type="predicted"/>
<dbReference type="AlphaFoldDB" id="A0A556N6L1"/>
<keyword evidence="1" id="KW-0812">Transmembrane</keyword>
<sequence length="80" mass="9230">MFPFHVIGLLTLQFIALIGAFFFKAHVQRHELDKRFQRAGKFLVIAIHVLIVLTIAHAIIYHLHCGCPMTNHSCVKMMHH</sequence>
<dbReference type="Proteomes" id="UP000316008">
    <property type="component" value="Unassembled WGS sequence"/>
</dbReference>
<keyword evidence="3" id="KW-1185">Reference proteome</keyword>
<comment type="caution">
    <text evidence="2">The sequence shown here is derived from an EMBL/GenBank/DDBJ whole genome shotgun (WGS) entry which is preliminary data.</text>
</comment>
<dbReference type="RefSeq" id="WP_144331347.1">
    <property type="nucleotide sequence ID" value="NZ_VLPL01000001.1"/>
</dbReference>